<sequence length="73" mass="8043">MAEKTDYEALAANLLKAELKRKGVTYSQLVEKLAAIGIEEKEVNIRNKLARGKFTAAFLLQCFSAIGADSIRL</sequence>
<protein>
    <submittedName>
        <fullName evidence="2">DUF6471 domain-containing protein</fullName>
    </submittedName>
</protein>
<dbReference type="EMBL" id="JBHUGZ010000024">
    <property type="protein sequence ID" value="MFD1986980.1"/>
    <property type="molecule type" value="Genomic_DNA"/>
</dbReference>
<comment type="caution">
    <text evidence="2">The sequence shown here is derived from an EMBL/GenBank/DDBJ whole genome shotgun (WGS) entry which is preliminary data.</text>
</comment>
<reference evidence="3" key="1">
    <citation type="journal article" date="2019" name="Int. J. Syst. Evol. Microbiol.">
        <title>The Global Catalogue of Microorganisms (GCM) 10K type strain sequencing project: providing services to taxonomists for standard genome sequencing and annotation.</title>
        <authorList>
            <consortium name="The Broad Institute Genomics Platform"/>
            <consortium name="The Broad Institute Genome Sequencing Center for Infectious Disease"/>
            <person name="Wu L."/>
            <person name="Ma J."/>
        </authorList>
    </citation>
    <scope>NUCLEOTIDE SEQUENCE [LARGE SCALE GENOMIC DNA]</scope>
    <source>
        <strain evidence="3">CGMCC 1.16225</strain>
    </source>
</reference>
<dbReference type="InterPro" id="IPR045526">
    <property type="entry name" value="DUF6471"/>
</dbReference>
<name>A0ABW4UL20_9HYPH</name>
<accession>A0ABW4UL20</accession>
<organism evidence="2 3">
    <name type="scientific">Mesorhizobium newzealandense</name>
    <dbReference type="NCBI Taxonomy" id="1300302"/>
    <lineage>
        <taxon>Bacteria</taxon>
        <taxon>Pseudomonadati</taxon>
        <taxon>Pseudomonadota</taxon>
        <taxon>Alphaproteobacteria</taxon>
        <taxon>Hyphomicrobiales</taxon>
        <taxon>Phyllobacteriaceae</taxon>
        <taxon>Mesorhizobium</taxon>
    </lineage>
</organism>
<evidence type="ECO:0000259" key="1">
    <source>
        <dbReference type="Pfam" id="PF20075"/>
    </source>
</evidence>
<gene>
    <name evidence="2" type="ORF">ACFSOZ_31590</name>
</gene>
<feature type="domain" description="DUF6471" evidence="1">
    <location>
        <begin position="7"/>
        <end position="71"/>
    </location>
</feature>
<proteinExistence type="predicted"/>
<keyword evidence="3" id="KW-1185">Reference proteome</keyword>
<evidence type="ECO:0000313" key="2">
    <source>
        <dbReference type="EMBL" id="MFD1986980.1"/>
    </source>
</evidence>
<evidence type="ECO:0000313" key="3">
    <source>
        <dbReference type="Proteomes" id="UP001597405"/>
    </source>
</evidence>
<dbReference type="RefSeq" id="WP_379104629.1">
    <property type="nucleotide sequence ID" value="NZ_JBHUGZ010000024.1"/>
</dbReference>
<dbReference type="Proteomes" id="UP001597405">
    <property type="component" value="Unassembled WGS sequence"/>
</dbReference>
<dbReference type="Pfam" id="PF20075">
    <property type="entry name" value="DUF6471"/>
    <property type="match status" value="1"/>
</dbReference>